<dbReference type="AlphaFoldDB" id="T0RST6"/>
<accession>T0RST6</accession>
<name>T0RST6_SCHJY</name>
<gene>
    <name evidence="2" type="ORF">SJAG_05750</name>
</gene>
<reference evidence="2 3" key="1">
    <citation type="journal article" date="2011" name="Science">
        <title>Comparative functional genomics of the fission yeasts.</title>
        <authorList>
            <person name="Rhind N."/>
            <person name="Chen Z."/>
            <person name="Yassour M."/>
            <person name="Thompson D.A."/>
            <person name="Haas B.J."/>
            <person name="Habib N."/>
            <person name="Wapinski I."/>
            <person name="Roy S."/>
            <person name="Lin M.F."/>
            <person name="Heiman D.I."/>
            <person name="Young S.K."/>
            <person name="Furuya K."/>
            <person name="Guo Y."/>
            <person name="Pidoux A."/>
            <person name="Chen H.M."/>
            <person name="Robbertse B."/>
            <person name="Goldberg J.M."/>
            <person name="Aoki K."/>
            <person name="Bayne E.H."/>
            <person name="Berlin A.M."/>
            <person name="Desjardins C.A."/>
            <person name="Dobbs E."/>
            <person name="Dukaj L."/>
            <person name="Fan L."/>
            <person name="FitzGerald M.G."/>
            <person name="French C."/>
            <person name="Gujja S."/>
            <person name="Hansen K."/>
            <person name="Keifenheim D."/>
            <person name="Levin J.Z."/>
            <person name="Mosher R.A."/>
            <person name="Mueller C.A."/>
            <person name="Pfiffner J."/>
            <person name="Priest M."/>
            <person name="Russ C."/>
            <person name="Smialowska A."/>
            <person name="Swoboda P."/>
            <person name="Sykes S.M."/>
            <person name="Vaughn M."/>
            <person name="Vengrova S."/>
            <person name="Yoder R."/>
            <person name="Zeng Q."/>
            <person name="Allshire R."/>
            <person name="Baulcombe D."/>
            <person name="Birren B.W."/>
            <person name="Brown W."/>
            <person name="Ekwall K."/>
            <person name="Kellis M."/>
            <person name="Leatherwood J."/>
            <person name="Levin H."/>
            <person name="Margalit H."/>
            <person name="Martienssen R."/>
            <person name="Nieduszynski C.A."/>
            <person name="Spatafora J.W."/>
            <person name="Friedman N."/>
            <person name="Dalgaard J.Z."/>
            <person name="Baumann P."/>
            <person name="Niki H."/>
            <person name="Regev A."/>
            <person name="Nusbaum C."/>
        </authorList>
    </citation>
    <scope>NUCLEOTIDE SEQUENCE [LARGE SCALE GENOMIC DNA]</scope>
    <source>
        <strain evidence="3">yFS275 / FY16936</strain>
    </source>
</reference>
<dbReference type="VEuPathDB" id="FungiDB:SJAG_05750"/>
<organism evidence="2 3">
    <name type="scientific">Schizosaccharomyces japonicus (strain yFS275 / FY16936)</name>
    <name type="common">Fission yeast</name>
    <dbReference type="NCBI Taxonomy" id="402676"/>
    <lineage>
        <taxon>Eukaryota</taxon>
        <taxon>Fungi</taxon>
        <taxon>Dikarya</taxon>
        <taxon>Ascomycota</taxon>
        <taxon>Taphrinomycotina</taxon>
        <taxon>Schizosaccharomycetes</taxon>
        <taxon>Schizosaccharomycetales</taxon>
        <taxon>Schizosaccharomycetaceae</taxon>
        <taxon>Schizosaccharomyces</taxon>
    </lineage>
</organism>
<feature type="transmembrane region" description="Helical" evidence="1">
    <location>
        <begin position="82"/>
        <end position="100"/>
    </location>
</feature>
<evidence type="ECO:0000313" key="3">
    <source>
        <dbReference type="Proteomes" id="UP000001744"/>
    </source>
</evidence>
<dbReference type="EMBL" id="KE651168">
    <property type="protein sequence ID" value="EQC52995.1"/>
    <property type="molecule type" value="Genomic_DNA"/>
</dbReference>
<dbReference type="Proteomes" id="UP000001744">
    <property type="component" value="Unassembled WGS sequence"/>
</dbReference>
<dbReference type="JaponicusDB" id="SJAG_05750"/>
<sequence length="106" mass="12352">MRCFKHRTTRCFHHCVRTMLAISVSADERVFVKGICGSKYVYLSFRTPVLSRLTGCLKAFTRCTTKRASSFCAAAGHEFMRVFFLFFFLFFCIKISLFLINCLNNY</sequence>
<evidence type="ECO:0000313" key="2">
    <source>
        <dbReference type="EMBL" id="EQC52995.1"/>
    </source>
</evidence>
<dbReference type="GeneID" id="22831094"/>
<keyword evidence="1" id="KW-1133">Transmembrane helix</keyword>
<evidence type="ECO:0000256" key="1">
    <source>
        <dbReference type="SAM" id="Phobius"/>
    </source>
</evidence>
<proteinExistence type="predicted"/>
<keyword evidence="3" id="KW-1185">Reference proteome</keyword>
<keyword evidence="1" id="KW-0472">Membrane</keyword>
<protein>
    <submittedName>
        <fullName evidence="2">Uncharacterized protein</fullName>
    </submittedName>
</protein>
<keyword evidence="1" id="KW-0812">Transmembrane</keyword>
<dbReference type="RefSeq" id="XP_011049056.1">
    <property type="nucleotide sequence ID" value="XM_011050754.1"/>
</dbReference>
<dbReference type="HOGENOM" id="CLU_2224739_0_0_1"/>